<dbReference type="InterPro" id="IPR000717">
    <property type="entry name" value="PCI_dom"/>
</dbReference>
<dbReference type="InterPro" id="IPR036388">
    <property type="entry name" value="WH-like_DNA-bd_sf"/>
</dbReference>
<reference evidence="2" key="2">
    <citation type="submission" date="2019-06" db="EMBL/GenBank/DDBJ databases">
        <title>Genomics analysis of Aphanomyces spp. identifies a new class of oomycete effector associated with host adaptation.</title>
        <authorList>
            <person name="Gaulin E."/>
        </authorList>
    </citation>
    <scope>NUCLEOTIDE SEQUENCE</scope>
    <source>
        <strain evidence="2">CBS 578.67</strain>
    </source>
</reference>
<dbReference type="GO" id="GO:0070390">
    <property type="term" value="C:transcription export complex 2"/>
    <property type="evidence" value="ECO:0007669"/>
    <property type="project" value="TreeGrafter"/>
</dbReference>
<dbReference type="GO" id="GO:0000973">
    <property type="term" value="P:post-transcriptional tethering of RNA polymerase II gene DNA at nuclear periphery"/>
    <property type="evidence" value="ECO:0007669"/>
    <property type="project" value="TreeGrafter"/>
</dbReference>
<reference evidence="3 4" key="1">
    <citation type="submission" date="2019-03" db="EMBL/GenBank/DDBJ databases">
        <authorList>
            <person name="Gaulin E."/>
            <person name="Dumas B."/>
        </authorList>
    </citation>
    <scope>NUCLEOTIDE SEQUENCE [LARGE SCALE GENOMIC DNA]</scope>
    <source>
        <strain evidence="3">CBS 568.67</strain>
    </source>
</reference>
<dbReference type="InterPro" id="IPR045114">
    <property type="entry name" value="Csn12-like"/>
</dbReference>
<dbReference type="PANTHER" id="PTHR12732:SF0">
    <property type="entry name" value="PCI DOMAIN-CONTAINING PROTEIN 2"/>
    <property type="match status" value="1"/>
</dbReference>
<dbReference type="Pfam" id="PF25573">
    <property type="entry name" value="TPR_PSMD3_N"/>
    <property type="match status" value="1"/>
</dbReference>
<dbReference type="GO" id="GO:0006368">
    <property type="term" value="P:transcription elongation by RNA polymerase II"/>
    <property type="evidence" value="ECO:0007669"/>
    <property type="project" value="TreeGrafter"/>
</dbReference>
<dbReference type="GO" id="GO:0003690">
    <property type="term" value="F:double-stranded DNA binding"/>
    <property type="evidence" value="ECO:0007669"/>
    <property type="project" value="InterPro"/>
</dbReference>
<gene>
    <name evidence="3" type="primary">Aste57867_17821</name>
    <name evidence="2" type="ORF">As57867_017760</name>
    <name evidence="3" type="ORF">ASTE57867_17821</name>
</gene>
<proteinExistence type="predicted"/>
<dbReference type="Proteomes" id="UP000332933">
    <property type="component" value="Unassembled WGS sequence"/>
</dbReference>
<protein>
    <submittedName>
        <fullName evidence="3">Aste57867_17821 protein</fullName>
    </submittedName>
</protein>
<accession>A0A485L976</accession>
<dbReference type="EMBL" id="CAADRA010006325">
    <property type="protein sequence ID" value="VFT94564.1"/>
    <property type="molecule type" value="Genomic_DNA"/>
</dbReference>
<evidence type="ECO:0000313" key="2">
    <source>
        <dbReference type="EMBL" id="KAF0690833.1"/>
    </source>
</evidence>
<evidence type="ECO:0000259" key="1">
    <source>
        <dbReference type="PROSITE" id="PS50250"/>
    </source>
</evidence>
<dbReference type="Gene3D" id="1.10.10.10">
    <property type="entry name" value="Winged helix-like DNA-binding domain superfamily/Winged helix DNA-binding domain"/>
    <property type="match status" value="1"/>
</dbReference>
<dbReference type="EMBL" id="VJMH01006304">
    <property type="protein sequence ID" value="KAF0690833.1"/>
    <property type="molecule type" value="Genomic_DNA"/>
</dbReference>
<dbReference type="AlphaFoldDB" id="A0A485L976"/>
<keyword evidence="4" id="KW-1185">Reference proteome</keyword>
<dbReference type="SMART" id="SM00753">
    <property type="entry name" value="PAM"/>
    <property type="match status" value="1"/>
</dbReference>
<name>A0A485L976_9STRA</name>
<dbReference type="GO" id="GO:0016973">
    <property type="term" value="P:poly(A)+ mRNA export from nucleus"/>
    <property type="evidence" value="ECO:0007669"/>
    <property type="project" value="TreeGrafter"/>
</dbReference>
<organism evidence="3 4">
    <name type="scientific">Aphanomyces stellatus</name>
    <dbReference type="NCBI Taxonomy" id="120398"/>
    <lineage>
        <taxon>Eukaryota</taxon>
        <taxon>Sar</taxon>
        <taxon>Stramenopiles</taxon>
        <taxon>Oomycota</taxon>
        <taxon>Saprolegniomycetes</taxon>
        <taxon>Saprolegniales</taxon>
        <taxon>Verrucalvaceae</taxon>
        <taxon>Aphanomyces</taxon>
    </lineage>
</organism>
<sequence>MSLPGVAKEIDACLQRQQSGRVADLLAISYGHENSIQIRENDTAIDSICNSTFSGAYIDLMAPLLKAKRLVQERQYALAYDAQVGGFIQFLEIFRDQTNWLVPLLQRLTYDTRILAQHADMELSQKRGVEVTESLENAEQHLKKGFSMTINDRAAPELSKKPTTLYIVNQLFKIYFRLNKINLCGNVIQAINKQNFSQFEKRDQVTYKYYLGRIRMFEDKYSEADDHFSFAWQHCHTQYTRNKRMILQFLVPVKLVLGVLPSTELLQAYQLDEYAAIASSIRQGNLFAFNECLEKFQAKFVQQGMYLLMQKLRPLVLRTLLKKVYLIRDKNLRVKLTDFQAAIEAAGGRDRDMDALECVVANLIFHRCSC</sequence>
<feature type="domain" description="PCI" evidence="1">
    <location>
        <begin position="205"/>
        <end position="370"/>
    </location>
</feature>
<evidence type="ECO:0000313" key="3">
    <source>
        <dbReference type="EMBL" id="VFT94564.1"/>
    </source>
</evidence>
<dbReference type="GO" id="GO:0003723">
    <property type="term" value="F:RNA binding"/>
    <property type="evidence" value="ECO:0007669"/>
    <property type="project" value="InterPro"/>
</dbReference>
<dbReference type="PROSITE" id="PS50250">
    <property type="entry name" value="PCI"/>
    <property type="match status" value="1"/>
</dbReference>
<dbReference type="OrthoDB" id="10252687at2759"/>
<dbReference type="PANTHER" id="PTHR12732">
    <property type="entry name" value="UNCHARACTERIZED PROTEASOME COMPONENT REGION PCI-CONTAINING"/>
    <property type="match status" value="1"/>
</dbReference>
<evidence type="ECO:0000313" key="4">
    <source>
        <dbReference type="Proteomes" id="UP000332933"/>
    </source>
</evidence>
<dbReference type="InterPro" id="IPR057985">
    <property type="entry name" value="TPR_PSMD3_N"/>
</dbReference>